<dbReference type="SMART" id="SM00233">
    <property type="entry name" value="PH"/>
    <property type="match status" value="1"/>
</dbReference>
<dbReference type="Proteomes" id="UP000324800">
    <property type="component" value="Unassembled WGS sequence"/>
</dbReference>
<comment type="caution">
    <text evidence="3">The sequence shown here is derived from an EMBL/GenBank/DDBJ whole genome shotgun (WGS) entry which is preliminary data.</text>
</comment>
<dbReference type="AlphaFoldDB" id="A0A5J4WF15"/>
<dbReference type="CDD" id="cd00821">
    <property type="entry name" value="PH"/>
    <property type="match status" value="1"/>
</dbReference>
<dbReference type="InterPro" id="IPR001849">
    <property type="entry name" value="PH_domain"/>
</dbReference>
<gene>
    <name evidence="3" type="ORF">EZS28_011350</name>
</gene>
<evidence type="ECO:0000313" key="4">
    <source>
        <dbReference type="Proteomes" id="UP000324800"/>
    </source>
</evidence>
<feature type="compositionally biased region" description="Basic and acidic residues" evidence="1">
    <location>
        <begin position="286"/>
        <end position="304"/>
    </location>
</feature>
<evidence type="ECO:0000259" key="2">
    <source>
        <dbReference type="PROSITE" id="PS50003"/>
    </source>
</evidence>
<dbReference type="Pfam" id="PF00169">
    <property type="entry name" value="PH"/>
    <property type="match status" value="1"/>
</dbReference>
<dbReference type="Gene3D" id="2.30.29.30">
    <property type="entry name" value="Pleckstrin-homology domain (PH domain)/Phosphotyrosine-binding domain (PTB)"/>
    <property type="match status" value="1"/>
</dbReference>
<proteinExistence type="predicted"/>
<dbReference type="SUPFAM" id="SSF50729">
    <property type="entry name" value="PH domain-like"/>
    <property type="match status" value="1"/>
</dbReference>
<reference evidence="3 4" key="1">
    <citation type="submission" date="2019-03" db="EMBL/GenBank/DDBJ databases">
        <title>Single cell metagenomics reveals metabolic interactions within the superorganism composed of flagellate Streblomastix strix and complex community of Bacteroidetes bacteria on its surface.</title>
        <authorList>
            <person name="Treitli S.C."/>
            <person name="Kolisko M."/>
            <person name="Husnik F."/>
            <person name="Keeling P."/>
            <person name="Hampl V."/>
        </authorList>
    </citation>
    <scope>NUCLEOTIDE SEQUENCE [LARGE SCALE GENOMIC DNA]</scope>
    <source>
        <strain evidence="3">ST1C</strain>
    </source>
</reference>
<feature type="domain" description="PH" evidence="2">
    <location>
        <begin position="14"/>
        <end position="115"/>
    </location>
</feature>
<evidence type="ECO:0000256" key="1">
    <source>
        <dbReference type="SAM" id="MobiDB-lite"/>
    </source>
</evidence>
<sequence>MEQTIVSDIFKGEKVLRRGKIEKLARGIITKSWEERQIKITMNWIGILNPKKPDNPHIYDLRGSSVREITDADYHKPFVFEIILKYKKGEKSIVFKAKDAKERSDWVSLIHLREMQSAVKERPVGSALSAQVLNSLAAAGAITAKNSKIIDIPTTNQKERNIDQQQNSDDFNPAYSILPPSKRGDVMGKQSGKQFTPLWDAGPRPSRDANPDKLAEREKMILKQRLNAYFEGKQITGTEDQDEDEWGSGEIDLNKKKGKQKKIINEQWNEKYQQLVDNPSILIKQEKQKFQDKDKQKDIKKENDFSDDEDQDDLLHEKETIDISSQWVLEETGLSDISLDVEEAKA</sequence>
<accession>A0A5J4WF15</accession>
<evidence type="ECO:0000313" key="3">
    <source>
        <dbReference type="EMBL" id="KAA6393122.1"/>
    </source>
</evidence>
<feature type="region of interest" description="Disordered" evidence="1">
    <location>
        <begin position="181"/>
        <end position="211"/>
    </location>
</feature>
<protein>
    <recommendedName>
        <fullName evidence="2">PH domain-containing protein</fullName>
    </recommendedName>
</protein>
<dbReference type="PROSITE" id="PS50003">
    <property type="entry name" value="PH_DOMAIN"/>
    <property type="match status" value="1"/>
</dbReference>
<name>A0A5J4WF15_9EUKA</name>
<dbReference type="InterPro" id="IPR011993">
    <property type="entry name" value="PH-like_dom_sf"/>
</dbReference>
<feature type="region of interest" description="Disordered" evidence="1">
    <location>
        <begin position="286"/>
        <end position="317"/>
    </location>
</feature>
<organism evidence="3 4">
    <name type="scientific">Streblomastix strix</name>
    <dbReference type="NCBI Taxonomy" id="222440"/>
    <lineage>
        <taxon>Eukaryota</taxon>
        <taxon>Metamonada</taxon>
        <taxon>Preaxostyla</taxon>
        <taxon>Oxymonadida</taxon>
        <taxon>Streblomastigidae</taxon>
        <taxon>Streblomastix</taxon>
    </lineage>
</organism>
<dbReference type="EMBL" id="SNRW01002333">
    <property type="protein sequence ID" value="KAA6393122.1"/>
    <property type="molecule type" value="Genomic_DNA"/>
</dbReference>